<comment type="caution">
    <text evidence="2">The sequence shown here is derived from an EMBL/GenBank/DDBJ whole genome shotgun (WGS) entry which is preliminary data.</text>
</comment>
<dbReference type="Proteomes" id="UP001163046">
    <property type="component" value="Unassembled WGS sequence"/>
</dbReference>
<protein>
    <recommendedName>
        <fullName evidence="1">UPAR/Ly6 domain-containing protein</fullName>
    </recommendedName>
</protein>
<dbReference type="AlphaFoldDB" id="A0A9W9YGT3"/>
<dbReference type="Pfam" id="PF00021">
    <property type="entry name" value="UPAR_LY6"/>
    <property type="match status" value="1"/>
</dbReference>
<gene>
    <name evidence="2" type="ORF">OS493_003281</name>
</gene>
<dbReference type="OrthoDB" id="5981822at2759"/>
<keyword evidence="3" id="KW-1185">Reference proteome</keyword>
<feature type="domain" description="UPAR/Ly6" evidence="1">
    <location>
        <begin position="9"/>
        <end position="95"/>
    </location>
</feature>
<name>A0A9W9YGT3_9CNID</name>
<dbReference type="InterPro" id="IPR016054">
    <property type="entry name" value="LY6_UPA_recep-like"/>
</dbReference>
<dbReference type="Gene3D" id="2.10.60.10">
    <property type="entry name" value="CD59"/>
    <property type="match status" value="1"/>
</dbReference>
<proteinExistence type="predicted"/>
<reference evidence="2" key="1">
    <citation type="submission" date="2023-01" db="EMBL/GenBank/DDBJ databases">
        <title>Genome assembly of the deep-sea coral Lophelia pertusa.</title>
        <authorList>
            <person name="Herrera S."/>
            <person name="Cordes E."/>
        </authorList>
    </citation>
    <scope>NUCLEOTIDE SEQUENCE</scope>
    <source>
        <strain evidence="2">USNM1676648</strain>
        <tissue evidence="2">Polyp</tissue>
    </source>
</reference>
<evidence type="ECO:0000259" key="1">
    <source>
        <dbReference type="Pfam" id="PF00021"/>
    </source>
</evidence>
<dbReference type="CDD" id="cd00117">
    <property type="entry name" value="TFP"/>
    <property type="match status" value="1"/>
</dbReference>
<dbReference type="InterPro" id="IPR045860">
    <property type="entry name" value="Snake_toxin-like_sf"/>
</dbReference>
<dbReference type="EMBL" id="MU827778">
    <property type="protein sequence ID" value="KAJ7340527.1"/>
    <property type="molecule type" value="Genomic_DNA"/>
</dbReference>
<dbReference type="SUPFAM" id="SSF57302">
    <property type="entry name" value="Snake toxin-like"/>
    <property type="match status" value="1"/>
</dbReference>
<sequence length="119" mass="13370">MALPCLSADLKCYLCVSNISWEECEKKKVILVCRPKHNEVCITQHIVGHDQATDKGYKETFVKMCGQARLCTDKDCTKRGKTCQIDCCHSDLCNMATRRTAHVTNTLLGTVVVILCYLL</sequence>
<accession>A0A9W9YGT3</accession>
<evidence type="ECO:0000313" key="2">
    <source>
        <dbReference type="EMBL" id="KAJ7340527.1"/>
    </source>
</evidence>
<organism evidence="2 3">
    <name type="scientific">Desmophyllum pertusum</name>
    <dbReference type="NCBI Taxonomy" id="174260"/>
    <lineage>
        <taxon>Eukaryota</taxon>
        <taxon>Metazoa</taxon>
        <taxon>Cnidaria</taxon>
        <taxon>Anthozoa</taxon>
        <taxon>Hexacorallia</taxon>
        <taxon>Scleractinia</taxon>
        <taxon>Caryophylliina</taxon>
        <taxon>Caryophylliidae</taxon>
        <taxon>Desmophyllum</taxon>
    </lineage>
</organism>
<evidence type="ECO:0000313" key="3">
    <source>
        <dbReference type="Proteomes" id="UP001163046"/>
    </source>
</evidence>